<evidence type="ECO:0000313" key="3">
    <source>
        <dbReference type="Proteomes" id="UP000503011"/>
    </source>
</evidence>
<evidence type="ECO:0000256" key="1">
    <source>
        <dbReference type="SAM" id="SignalP"/>
    </source>
</evidence>
<accession>A0A6F8YXL0</accession>
<keyword evidence="1" id="KW-0732">Signal</keyword>
<protein>
    <recommendedName>
        <fullName evidence="4">Lipoprotein</fullName>
    </recommendedName>
</protein>
<dbReference type="KEGG" id="psuu:Psuf_081090"/>
<dbReference type="Proteomes" id="UP000503011">
    <property type="component" value="Chromosome"/>
</dbReference>
<name>A0A6F8YXL0_9ACTN</name>
<sequence length="171" mass="17636">MRRAAARTAAALAAALVVLALAGPAAAGEVWYRIPCASGGIDDAVVSGDGQRLTLAWHLDCAARPEESPARFGHGLYPRKAEAVAPGQGMRIYSPTAPTLFSDTAALPPVEDLGICVVTDYEVRIACVRVVRGAPGEVVLTALPTGDPLVDRPVRYVPKESGGGGTCGGCW</sequence>
<organism evidence="2 3">
    <name type="scientific">Phytohabitans suffuscus</name>
    <dbReference type="NCBI Taxonomy" id="624315"/>
    <lineage>
        <taxon>Bacteria</taxon>
        <taxon>Bacillati</taxon>
        <taxon>Actinomycetota</taxon>
        <taxon>Actinomycetes</taxon>
        <taxon>Micromonosporales</taxon>
        <taxon>Micromonosporaceae</taxon>
    </lineage>
</organism>
<keyword evidence="3" id="KW-1185">Reference proteome</keyword>
<evidence type="ECO:0000313" key="2">
    <source>
        <dbReference type="EMBL" id="BCB90796.1"/>
    </source>
</evidence>
<reference evidence="2 3" key="2">
    <citation type="submission" date="2020-03" db="EMBL/GenBank/DDBJ databases">
        <authorList>
            <person name="Ichikawa N."/>
            <person name="Kimura A."/>
            <person name="Kitahashi Y."/>
            <person name="Uohara A."/>
        </authorList>
    </citation>
    <scope>NUCLEOTIDE SEQUENCE [LARGE SCALE GENOMIC DNA]</scope>
    <source>
        <strain evidence="2 3">NBRC 105367</strain>
    </source>
</reference>
<dbReference type="EMBL" id="AP022871">
    <property type="protein sequence ID" value="BCB90796.1"/>
    <property type="molecule type" value="Genomic_DNA"/>
</dbReference>
<feature type="chain" id="PRO_5026306965" description="Lipoprotein" evidence="1">
    <location>
        <begin position="28"/>
        <end position="171"/>
    </location>
</feature>
<dbReference type="RefSeq" id="WP_173163223.1">
    <property type="nucleotide sequence ID" value="NZ_AP022871.1"/>
</dbReference>
<dbReference type="AlphaFoldDB" id="A0A6F8YXL0"/>
<feature type="signal peptide" evidence="1">
    <location>
        <begin position="1"/>
        <end position="27"/>
    </location>
</feature>
<proteinExistence type="predicted"/>
<reference evidence="2 3" key="1">
    <citation type="submission" date="2020-03" db="EMBL/GenBank/DDBJ databases">
        <title>Whole genome shotgun sequence of Phytohabitans suffuscus NBRC 105367.</title>
        <authorList>
            <person name="Komaki H."/>
            <person name="Tamura T."/>
        </authorList>
    </citation>
    <scope>NUCLEOTIDE SEQUENCE [LARGE SCALE GENOMIC DNA]</scope>
    <source>
        <strain evidence="2 3">NBRC 105367</strain>
    </source>
</reference>
<evidence type="ECO:0008006" key="4">
    <source>
        <dbReference type="Google" id="ProtNLM"/>
    </source>
</evidence>
<gene>
    <name evidence="2" type="ORF">Psuf_081090</name>
</gene>